<keyword evidence="5" id="KW-0808">Transferase</keyword>
<evidence type="ECO:0000256" key="10">
    <source>
        <dbReference type="SAM" id="Phobius"/>
    </source>
</evidence>
<dbReference type="SUPFAM" id="SSF47384">
    <property type="entry name" value="Homodimeric domain of signal transducing histidine kinase"/>
    <property type="match status" value="1"/>
</dbReference>
<evidence type="ECO:0000259" key="12">
    <source>
        <dbReference type="PROSITE" id="PS50885"/>
    </source>
</evidence>
<evidence type="ECO:0000256" key="8">
    <source>
        <dbReference type="ARBA" id="ARBA00022989"/>
    </source>
</evidence>
<dbReference type="SUPFAM" id="SSF158472">
    <property type="entry name" value="HAMP domain-like"/>
    <property type="match status" value="1"/>
</dbReference>
<dbReference type="Gene3D" id="1.10.287.130">
    <property type="match status" value="1"/>
</dbReference>
<keyword evidence="10" id="KW-0472">Membrane</keyword>
<comment type="catalytic activity">
    <reaction evidence="1">
        <text>ATP + protein L-histidine = ADP + protein N-phospho-L-histidine.</text>
        <dbReference type="EC" id="2.7.13.3"/>
    </reaction>
</comment>
<evidence type="ECO:0000256" key="1">
    <source>
        <dbReference type="ARBA" id="ARBA00000085"/>
    </source>
</evidence>
<evidence type="ECO:0000256" key="7">
    <source>
        <dbReference type="ARBA" id="ARBA00022777"/>
    </source>
</evidence>
<dbReference type="PRINTS" id="PR00344">
    <property type="entry name" value="BCTRLSENSOR"/>
</dbReference>
<evidence type="ECO:0000256" key="6">
    <source>
        <dbReference type="ARBA" id="ARBA00022692"/>
    </source>
</evidence>
<dbReference type="PANTHER" id="PTHR43711:SF1">
    <property type="entry name" value="HISTIDINE KINASE 1"/>
    <property type="match status" value="1"/>
</dbReference>
<name>A0ABY6DYC5_9ACTN</name>
<organism evidence="13 14">
    <name type="scientific">Streptomyces cynarae</name>
    <dbReference type="NCBI Taxonomy" id="2981134"/>
    <lineage>
        <taxon>Bacteria</taxon>
        <taxon>Bacillati</taxon>
        <taxon>Actinomycetota</taxon>
        <taxon>Actinomycetes</taxon>
        <taxon>Kitasatosporales</taxon>
        <taxon>Streptomycetaceae</taxon>
        <taxon>Streptomyces</taxon>
    </lineage>
</organism>
<dbReference type="Pfam" id="PF02518">
    <property type="entry name" value="HATPase_c"/>
    <property type="match status" value="1"/>
</dbReference>
<evidence type="ECO:0000256" key="5">
    <source>
        <dbReference type="ARBA" id="ARBA00022679"/>
    </source>
</evidence>
<dbReference type="GO" id="GO:0016301">
    <property type="term" value="F:kinase activity"/>
    <property type="evidence" value="ECO:0007669"/>
    <property type="project" value="UniProtKB-KW"/>
</dbReference>
<dbReference type="InterPro" id="IPR003594">
    <property type="entry name" value="HATPase_dom"/>
</dbReference>
<accession>A0ABY6DYC5</accession>
<dbReference type="Gene3D" id="3.30.565.10">
    <property type="entry name" value="Histidine kinase-like ATPase, C-terminal domain"/>
    <property type="match status" value="1"/>
</dbReference>
<feature type="domain" description="HAMP" evidence="12">
    <location>
        <begin position="329"/>
        <end position="379"/>
    </location>
</feature>
<keyword evidence="7 13" id="KW-0418">Kinase</keyword>
<keyword evidence="6 10" id="KW-0812">Transmembrane</keyword>
<dbReference type="PROSITE" id="PS50109">
    <property type="entry name" value="HIS_KIN"/>
    <property type="match status" value="1"/>
</dbReference>
<dbReference type="Pfam" id="PF00672">
    <property type="entry name" value="HAMP"/>
    <property type="match status" value="1"/>
</dbReference>
<dbReference type="InterPro" id="IPR050736">
    <property type="entry name" value="Sensor_HK_Regulatory"/>
</dbReference>
<dbReference type="CDD" id="cd00075">
    <property type="entry name" value="HATPase"/>
    <property type="match status" value="1"/>
</dbReference>
<dbReference type="SMART" id="SM00387">
    <property type="entry name" value="HATPase_c"/>
    <property type="match status" value="1"/>
</dbReference>
<feature type="domain" description="Histidine kinase" evidence="11">
    <location>
        <begin position="387"/>
        <end position="601"/>
    </location>
</feature>
<keyword evidence="8 10" id="KW-1133">Transmembrane helix</keyword>
<keyword evidence="9" id="KW-0902">Two-component regulatory system</keyword>
<evidence type="ECO:0000313" key="13">
    <source>
        <dbReference type="EMBL" id="UXY18021.1"/>
    </source>
</evidence>
<dbReference type="InterPro" id="IPR003660">
    <property type="entry name" value="HAMP_dom"/>
</dbReference>
<keyword evidence="4" id="KW-0597">Phosphoprotein</keyword>
<dbReference type="SMART" id="SM00304">
    <property type="entry name" value="HAMP"/>
    <property type="match status" value="1"/>
</dbReference>
<evidence type="ECO:0000256" key="9">
    <source>
        <dbReference type="ARBA" id="ARBA00023012"/>
    </source>
</evidence>
<dbReference type="SMART" id="SM00388">
    <property type="entry name" value="HisKA"/>
    <property type="match status" value="1"/>
</dbReference>
<dbReference type="Pfam" id="PF00512">
    <property type="entry name" value="HisKA"/>
    <property type="match status" value="1"/>
</dbReference>
<evidence type="ECO:0000259" key="11">
    <source>
        <dbReference type="PROSITE" id="PS50109"/>
    </source>
</evidence>
<dbReference type="RefSeq" id="WP_263228242.1">
    <property type="nucleotide sequence ID" value="NZ_CP106793.1"/>
</dbReference>
<dbReference type="CDD" id="cd06225">
    <property type="entry name" value="HAMP"/>
    <property type="match status" value="1"/>
</dbReference>
<comment type="subcellular location">
    <subcellularLocation>
        <location evidence="2">Cell membrane</location>
    </subcellularLocation>
</comment>
<feature type="transmembrane region" description="Helical" evidence="10">
    <location>
        <begin position="12"/>
        <end position="35"/>
    </location>
</feature>
<dbReference type="Gene3D" id="6.10.340.10">
    <property type="match status" value="1"/>
</dbReference>
<evidence type="ECO:0000256" key="3">
    <source>
        <dbReference type="ARBA" id="ARBA00012438"/>
    </source>
</evidence>
<keyword evidence="14" id="KW-1185">Reference proteome</keyword>
<reference evidence="13" key="1">
    <citation type="submission" date="2022-10" db="EMBL/GenBank/DDBJ databases">
        <authorList>
            <person name="Mo P."/>
        </authorList>
    </citation>
    <scope>NUCLEOTIDE SEQUENCE</scope>
    <source>
        <strain evidence="13">HUAS 13-4</strain>
    </source>
</reference>
<dbReference type="InterPro" id="IPR036097">
    <property type="entry name" value="HisK_dim/P_sf"/>
</dbReference>
<dbReference type="SUPFAM" id="SSF55874">
    <property type="entry name" value="ATPase domain of HSP90 chaperone/DNA topoisomerase II/histidine kinase"/>
    <property type="match status" value="1"/>
</dbReference>
<evidence type="ECO:0000313" key="14">
    <source>
        <dbReference type="Proteomes" id="UP001061298"/>
    </source>
</evidence>
<dbReference type="CDD" id="cd00082">
    <property type="entry name" value="HisKA"/>
    <property type="match status" value="1"/>
</dbReference>
<dbReference type="PROSITE" id="PS50885">
    <property type="entry name" value="HAMP"/>
    <property type="match status" value="1"/>
</dbReference>
<dbReference type="PANTHER" id="PTHR43711">
    <property type="entry name" value="TWO-COMPONENT HISTIDINE KINASE"/>
    <property type="match status" value="1"/>
</dbReference>
<dbReference type="InterPro" id="IPR004358">
    <property type="entry name" value="Sig_transdc_His_kin-like_C"/>
</dbReference>
<evidence type="ECO:0000256" key="2">
    <source>
        <dbReference type="ARBA" id="ARBA00004236"/>
    </source>
</evidence>
<dbReference type="InterPro" id="IPR003661">
    <property type="entry name" value="HisK_dim/P_dom"/>
</dbReference>
<proteinExistence type="predicted"/>
<protein>
    <recommendedName>
        <fullName evidence="3">histidine kinase</fullName>
        <ecNumber evidence="3">2.7.13.3</ecNumber>
    </recommendedName>
</protein>
<sequence>MSRGIPLRKSLLVRLMVTSVLIAMCSVAATAWLAVQTTTRAIQEEQGQALADDTEILRQLSGYAATHTDWSGVEATVRALSARTRRRIALTTPDRVLIADSARHGTSLPPQAAATVDPLRTDTYSEPGAQLSGIDPRAVGPYRLTANERARVRKLALVRQACYRRGGYEATVETAPSGRSVLTGAEGSVSDAYVATECADGRLNTPMPTEEKAIAAVTSLVGTCLKREGSRLPLAVAFTVKGVELSYLPVRKAENARPTAEEQKGGDCIAQARRRQLDPYVAPAAELFLGTGGGTLPRFDMSPANKAKVVAVTGLVLALTVAVTAVVATRLVRPLRALTHAAQQPPDRHVRVPVTTRDETGILAEAFNALTERRERLEAQRRAMVSDVAHELRTPLTNIRGWLEVTRDGTVAPDAGLLASLHEEALILQRVIDDLQDLAAADAGTLRLHREPVRAAELLAQVAAAHKVAADTVGIRLVTRVDGDPWLDADPVRMRQALGNLVSNAIRHTPADGTITIAARREEASTVFKVADTGSGIAPEDLRHVFDRFWRAEKSRSRRTGGSGLGLPIVRQLTTAHGGTVTVTSEVGTGSVFTLRLPATPAPTDV</sequence>
<evidence type="ECO:0000256" key="4">
    <source>
        <dbReference type="ARBA" id="ARBA00022553"/>
    </source>
</evidence>
<dbReference type="Proteomes" id="UP001061298">
    <property type="component" value="Chromosome"/>
</dbReference>
<gene>
    <name evidence="13" type="ORF">N8I84_04245</name>
</gene>
<dbReference type="InterPro" id="IPR036890">
    <property type="entry name" value="HATPase_C_sf"/>
</dbReference>
<dbReference type="EMBL" id="CP106793">
    <property type="protein sequence ID" value="UXY18021.1"/>
    <property type="molecule type" value="Genomic_DNA"/>
</dbReference>
<dbReference type="EC" id="2.7.13.3" evidence="3"/>
<dbReference type="InterPro" id="IPR005467">
    <property type="entry name" value="His_kinase_dom"/>
</dbReference>